<dbReference type="EMBL" id="CP000089">
    <property type="protein sequence ID" value="AAZ48408.1"/>
    <property type="molecule type" value="Genomic_DNA"/>
</dbReference>
<dbReference type="PANTHER" id="PTHR48111:SF3">
    <property type="entry name" value="TRANSCRIPTIONAL REGULATORY PROTEIN BTSR"/>
    <property type="match status" value="1"/>
</dbReference>
<accession>Q479S3</accession>
<dbReference type="PROSITE" id="PS50110">
    <property type="entry name" value="RESPONSE_REGULATORY"/>
    <property type="match status" value="1"/>
</dbReference>
<feature type="domain" description="HTH LytTR-type" evidence="4">
    <location>
        <begin position="153"/>
        <end position="261"/>
    </location>
</feature>
<gene>
    <name evidence="5" type="ordered locus">Daro_3679</name>
</gene>
<dbReference type="SMART" id="SM00448">
    <property type="entry name" value="REC"/>
    <property type="match status" value="1"/>
</dbReference>
<evidence type="ECO:0000256" key="2">
    <source>
        <dbReference type="PROSITE-ProRule" id="PRU00169"/>
    </source>
</evidence>
<proteinExistence type="predicted"/>
<dbReference type="HOGENOM" id="CLU_000445_14_1_4"/>
<dbReference type="GO" id="GO:0005829">
    <property type="term" value="C:cytosol"/>
    <property type="evidence" value="ECO:0007669"/>
    <property type="project" value="TreeGrafter"/>
</dbReference>
<evidence type="ECO:0000259" key="3">
    <source>
        <dbReference type="PROSITE" id="PS50110"/>
    </source>
</evidence>
<dbReference type="SUPFAM" id="SSF52172">
    <property type="entry name" value="CheY-like"/>
    <property type="match status" value="1"/>
</dbReference>
<dbReference type="InterPro" id="IPR001789">
    <property type="entry name" value="Sig_transdc_resp-reg_receiver"/>
</dbReference>
<dbReference type="Gene3D" id="3.40.50.2300">
    <property type="match status" value="1"/>
</dbReference>
<evidence type="ECO:0000259" key="4">
    <source>
        <dbReference type="PROSITE" id="PS50930"/>
    </source>
</evidence>
<dbReference type="PANTHER" id="PTHR48111">
    <property type="entry name" value="REGULATOR OF RPOS"/>
    <property type="match status" value="1"/>
</dbReference>
<feature type="modified residue" description="4-aspartylphosphate" evidence="2">
    <location>
        <position position="66"/>
    </location>
</feature>
<name>Q479S3_DECAR</name>
<dbReference type="InterPro" id="IPR011006">
    <property type="entry name" value="CheY-like_superfamily"/>
</dbReference>
<dbReference type="eggNOG" id="COG3279">
    <property type="taxonomic scope" value="Bacteria"/>
</dbReference>
<dbReference type="GO" id="GO:0000976">
    <property type="term" value="F:transcription cis-regulatory region binding"/>
    <property type="evidence" value="ECO:0007669"/>
    <property type="project" value="TreeGrafter"/>
</dbReference>
<dbReference type="STRING" id="159087.Daro_3679"/>
<keyword evidence="1" id="KW-0238">DNA-binding</keyword>
<feature type="domain" description="Response regulatory" evidence="3">
    <location>
        <begin position="12"/>
        <end position="129"/>
    </location>
</feature>
<dbReference type="OrthoDB" id="236568at2"/>
<dbReference type="AlphaFoldDB" id="Q479S3"/>
<sequence>MPTPQTPANPLKVLIVDDEPLARDRLRALLSDLSAQLSSEVVGEAANGLLALEALRQQTVDVVLADIRMPGMDGIELATHLGRLEKPPAVIFTTAYDNYAVQAFDLNAVDYLLKPVRVQRLLAALQKVPGPRPDTSLLANIGQEVRGGGRTHLSCHERGRLLLVPIAEVLYFKADLKYVTARTVEREYLLDEALTHLESEFADRFLRLHRSVLVAKAALAGFEKAVVDDAEAYGWALLRGVPEKLPVSRRQWAAAKALVKNS</sequence>
<dbReference type="PROSITE" id="PS50930">
    <property type="entry name" value="HTH_LYTTR"/>
    <property type="match status" value="1"/>
</dbReference>
<dbReference type="Pfam" id="PF04397">
    <property type="entry name" value="LytTR"/>
    <property type="match status" value="1"/>
</dbReference>
<dbReference type="InterPro" id="IPR007492">
    <property type="entry name" value="LytTR_DNA-bd_dom"/>
</dbReference>
<dbReference type="Gene3D" id="2.40.50.1020">
    <property type="entry name" value="LytTr DNA-binding domain"/>
    <property type="match status" value="1"/>
</dbReference>
<keyword evidence="2" id="KW-0597">Phosphoprotein</keyword>
<dbReference type="Pfam" id="PF00072">
    <property type="entry name" value="Response_reg"/>
    <property type="match status" value="1"/>
</dbReference>
<dbReference type="SMART" id="SM00850">
    <property type="entry name" value="LytTR"/>
    <property type="match status" value="1"/>
</dbReference>
<dbReference type="GO" id="GO:0032993">
    <property type="term" value="C:protein-DNA complex"/>
    <property type="evidence" value="ECO:0007669"/>
    <property type="project" value="TreeGrafter"/>
</dbReference>
<evidence type="ECO:0000313" key="5">
    <source>
        <dbReference type="EMBL" id="AAZ48408.1"/>
    </source>
</evidence>
<reference evidence="5" key="1">
    <citation type="submission" date="2005-08" db="EMBL/GenBank/DDBJ databases">
        <title>Complete sequence of Dechloromonas aromatica RCB.</title>
        <authorList>
            <person name="Salinero K.K."/>
            <person name="Copeland A."/>
            <person name="Lucas S."/>
            <person name="Lapidus A."/>
            <person name="Barry K."/>
            <person name="Detter J.C."/>
            <person name="Glavina T."/>
            <person name="Hammon N."/>
            <person name="Israni S."/>
            <person name="Pitluck S."/>
            <person name="Di Bartolo G."/>
            <person name="Trong S."/>
            <person name="Schmutz J."/>
            <person name="Larimer F."/>
            <person name="Land M."/>
            <person name="Ivanova N."/>
            <person name="Richardson P."/>
        </authorList>
    </citation>
    <scope>NUCLEOTIDE SEQUENCE</scope>
    <source>
        <strain evidence="5">RCB</strain>
    </source>
</reference>
<protein>
    <submittedName>
        <fullName evidence="5">Transcriptional regulator, LytR/AlgR family</fullName>
    </submittedName>
</protein>
<dbReference type="GO" id="GO:0006355">
    <property type="term" value="P:regulation of DNA-templated transcription"/>
    <property type="evidence" value="ECO:0007669"/>
    <property type="project" value="TreeGrafter"/>
</dbReference>
<dbReference type="InterPro" id="IPR039420">
    <property type="entry name" value="WalR-like"/>
</dbReference>
<dbReference type="GO" id="GO:0000156">
    <property type="term" value="F:phosphorelay response regulator activity"/>
    <property type="evidence" value="ECO:0007669"/>
    <property type="project" value="TreeGrafter"/>
</dbReference>
<organism evidence="5">
    <name type="scientific">Dechloromonas aromatica (strain RCB)</name>
    <dbReference type="NCBI Taxonomy" id="159087"/>
    <lineage>
        <taxon>Bacteria</taxon>
        <taxon>Pseudomonadati</taxon>
        <taxon>Pseudomonadota</taxon>
        <taxon>Betaproteobacteria</taxon>
        <taxon>Rhodocyclales</taxon>
        <taxon>Azonexaceae</taxon>
        <taxon>Dechloromonas</taxon>
    </lineage>
</organism>
<dbReference type="KEGG" id="dar:Daro_3679"/>
<evidence type="ECO:0000256" key="1">
    <source>
        <dbReference type="ARBA" id="ARBA00023125"/>
    </source>
</evidence>